<dbReference type="EMBL" id="KN840692">
    <property type="protein sequence ID" value="KIP02213.1"/>
    <property type="molecule type" value="Genomic_DNA"/>
</dbReference>
<name>A0A0C3PBB6_PHLG1</name>
<feature type="compositionally biased region" description="Low complexity" evidence="1">
    <location>
        <begin position="613"/>
        <end position="627"/>
    </location>
</feature>
<evidence type="ECO:0000313" key="3">
    <source>
        <dbReference type="Proteomes" id="UP000053257"/>
    </source>
</evidence>
<feature type="compositionally biased region" description="Polar residues" evidence="1">
    <location>
        <begin position="628"/>
        <end position="645"/>
    </location>
</feature>
<feature type="region of interest" description="Disordered" evidence="1">
    <location>
        <begin position="1035"/>
        <end position="1054"/>
    </location>
</feature>
<organism evidence="2 3">
    <name type="scientific">Phlebiopsis gigantea (strain 11061_1 CR5-6)</name>
    <name type="common">White-rot fungus</name>
    <name type="synonym">Peniophora gigantea</name>
    <dbReference type="NCBI Taxonomy" id="745531"/>
    <lineage>
        <taxon>Eukaryota</taxon>
        <taxon>Fungi</taxon>
        <taxon>Dikarya</taxon>
        <taxon>Basidiomycota</taxon>
        <taxon>Agaricomycotina</taxon>
        <taxon>Agaricomycetes</taxon>
        <taxon>Polyporales</taxon>
        <taxon>Phanerochaetaceae</taxon>
        <taxon>Phlebiopsis</taxon>
    </lineage>
</organism>
<feature type="region of interest" description="Disordered" evidence="1">
    <location>
        <begin position="613"/>
        <end position="676"/>
    </location>
</feature>
<proteinExistence type="predicted"/>
<dbReference type="Proteomes" id="UP000053257">
    <property type="component" value="Unassembled WGS sequence"/>
</dbReference>
<accession>A0A0C3PBB6</accession>
<feature type="region of interest" description="Disordered" evidence="1">
    <location>
        <begin position="522"/>
        <end position="598"/>
    </location>
</feature>
<keyword evidence="3" id="KW-1185">Reference proteome</keyword>
<protein>
    <submittedName>
        <fullName evidence="2">Uncharacterized protein</fullName>
    </submittedName>
</protein>
<reference evidence="2 3" key="1">
    <citation type="journal article" date="2014" name="PLoS Genet.">
        <title>Analysis of the Phlebiopsis gigantea genome, transcriptome and secretome provides insight into its pioneer colonization strategies of wood.</title>
        <authorList>
            <person name="Hori C."/>
            <person name="Ishida T."/>
            <person name="Igarashi K."/>
            <person name="Samejima M."/>
            <person name="Suzuki H."/>
            <person name="Master E."/>
            <person name="Ferreira P."/>
            <person name="Ruiz-Duenas F.J."/>
            <person name="Held B."/>
            <person name="Canessa P."/>
            <person name="Larrondo L.F."/>
            <person name="Schmoll M."/>
            <person name="Druzhinina I.S."/>
            <person name="Kubicek C.P."/>
            <person name="Gaskell J.A."/>
            <person name="Kersten P."/>
            <person name="St John F."/>
            <person name="Glasner J."/>
            <person name="Sabat G."/>
            <person name="Splinter BonDurant S."/>
            <person name="Syed K."/>
            <person name="Yadav J."/>
            <person name="Mgbeahuruike A.C."/>
            <person name="Kovalchuk A."/>
            <person name="Asiegbu F.O."/>
            <person name="Lackner G."/>
            <person name="Hoffmeister D."/>
            <person name="Rencoret J."/>
            <person name="Gutierrez A."/>
            <person name="Sun H."/>
            <person name="Lindquist E."/>
            <person name="Barry K."/>
            <person name="Riley R."/>
            <person name="Grigoriev I.V."/>
            <person name="Henrissat B."/>
            <person name="Kues U."/>
            <person name="Berka R.M."/>
            <person name="Martinez A.T."/>
            <person name="Covert S.F."/>
            <person name="Blanchette R.A."/>
            <person name="Cullen D."/>
        </authorList>
    </citation>
    <scope>NUCLEOTIDE SEQUENCE [LARGE SCALE GENOMIC DNA]</scope>
    <source>
        <strain evidence="2 3">11061_1 CR5-6</strain>
    </source>
</reference>
<evidence type="ECO:0000313" key="2">
    <source>
        <dbReference type="EMBL" id="KIP02213.1"/>
    </source>
</evidence>
<feature type="compositionally biased region" description="Polar residues" evidence="1">
    <location>
        <begin position="585"/>
        <end position="595"/>
    </location>
</feature>
<dbReference type="HOGENOM" id="CLU_256580_0_0_1"/>
<dbReference type="OrthoDB" id="2728951at2759"/>
<gene>
    <name evidence="2" type="ORF">PHLGIDRAFT_122663</name>
</gene>
<feature type="compositionally biased region" description="Basic residues" evidence="1">
    <location>
        <begin position="545"/>
        <end position="555"/>
    </location>
</feature>
<evidence type="ECO:0000256" key="1">
    <source>
        <dbReference type="SAM" id="MobiDB-lite"/>
    </source>
</evidence>
<feature type="compositionally biased region" description="Acidic residues" evidence="1">
    <location>
        <begin position="658"/>
        <end position="675"/>
    </location>
</feature>
<sequence>MPDIRDSTRFEVHTPFNVQRGLSGIPLPGRDPRLPPLYTYIANQGRHPKVQADGPVDTAYVYVFDPSDIGKNLAEELEKQMGIPYGRTEDIEEISPGLLALKEGTCLIGRPNDGDGDEKNDIVQGFVCGGKLLTPAECNSLQRVQHLIAGPREDRDASRLPFENAEHAVPVNEGGRCYGIGLAVEAQPNTGAPIASAKCDRTRPGFLTEDLSTRKEILTIVTKYATEQYEKVMAAEHCTQLRNYASATLMPHVGAKENYLFPATQVNCATAKPGDSKEGLIEMKTFGATHTDKKDAVIGLTGMLVVSDLPDDHEPGRLHLPGLGIYVELNLHRIVFFSGRRVHGGTPPLAPRGQDPPKWAARCMVVCYPSGAYVNGVVRQCMAAVPCRKCKEDIPLYLSPEMVGINGNQNYILPTLNRSNIAMDGIAVMQPQPHVDWIARSLLMLNRYLLRQLPPQYQVEVDADKFLQSLSFLDGDVRRAAGSWDMAPEAPVHEEPQSEHDDPENMPLRRRACHALKNDVYPSIAKGTPSAPNEWPKDSLAIGRQRSRIGNNRKRPAQEDSETNASVLQTKRSRKANKAVARELSVTTAQQQLQHTHPVATDNVEYLKAAESIRTTTSSMNRSTSYTGPSTRSRIGSSQAPSSRPTFPLHQIIPDPTSGEENEDQQSDADMELSETEIVPPKRSLRISRRSDVYQMFDLATLRDEASLIQRAFKRIESLDLATVSHSFKVLDSIHEEQPMPNVRLDLDKMQTYWEAAQNLRHHGEAFRVWHKLCRQRVMVAEVYIPFTIRNRAYEWTKDFILSILSTSSPAAPPDESDDWLARLTRDVVNHCAFRAPFTVHSRNYIKDAINEHSYTAHLVSYPQPNDKYVSKVAEIVCNILVDWFDLPSFKDTTRCMRACFVHALLAYLGPSALLLDGVWEVYEEAPQWLLNQGCRKRSGKHEVRFTSHMMSDFASELPQLPAADPKSVHAQCLQAMKVGCHAFLLKSKVVVESAAATSDRTAATVPHRAPKQLTFGFAGNLTVSTILEEDLASRSGHNDNAAQEDSPGHDWHSILTPSVTGDRTVKFLRETHAAISPPSSHATRSALQAAVAQSTDFLLPQRELAASRMAVKDEFTRDILITTHGLFSMLVFRLITFNTDALRNTPPSTRRVVFHSLADWELYCAAIEKVHGQQGPDFYCNRRAVGKQTQVDRVVENAPAYWEAANNASWPLFFAEKTPTFEDCFRAISQLRWINPNTNKKVVPPLLQGTLSRYLICTDFAYAGAVAHPTTSELSKFIHLLNSGAMSGLRILGYCRQETVKEIVEPTDKSGKVLDQKTKKSRKVKAPPIDEVEKGFGLFYAHVSERLTDQEKGEMGWTVPMAEHTLCKVTRLHNFWRQL</sequence>